<evidence type="ECO:0000259" key="1">
    <source>
        <dbReference type="PROSITE" id="PS50994"/>
    </source>
</evidence>
<dbReference type="PROSITE" id="PS50994">
    <property type="entry name" value="INTEGRASE"/>
    <property type="match status" value="1"/>
</dbReference>
<sequence length="79" mass="9404">MSEELVYDQDHLIAVSENAGDIILTKEFQSYQQMRKFNVFLCRKNDPETKGKIESVVKYVKRNFSKNRVFTNLEVWNEL</sequence>
<protein>
    <submittedName>
        <fullName evidence="2">Transposase</fullName>
    </submittedName>
</protein>
<dbReference type="InterPro" id="IPR001584">
    <property type="entry name" value="Integrase_cat-core"/>
</dbReference>
<dbReference type="RefSeq" id="WP_342453883.1">
    <property type="nucleotide sequence ID" value="NZ_JAGGKT010000034.1"/>
</dbReference>
<evidence type="ECO:0000313" key="2">
    <source>
        <dbReference type="EMBL" id="MBP1934990.1"/>
    </source>
</evidence>
<keyword evidence="3" id="KW-1185">Reference proteome</keyword>
<proteinExistence type="predicted"/>
<comment type="caution">
    <text evidence="2">The sequence shown here is derived from an EMBL/GenBank/DDBJ whole genome shotgun (WGS) entry which is preliminary data.</text>
</comment>
<reference evidence="2 3" key="1">
    <citation type="submission" date="2021-03" db="EMBL/GenBank/DDBJ databases">
        <title>Genomic Encyclopedia of Type Strains, Phase IV (KMG-IV): sequencing the most valuable type-strain genomes for metagenomic binning, comparative biology and taxonomic classification.</title>
        <authorList>
            <person name="Goeker M."/>
        </authorList>
    </citation>
    <scope>NUCLEOTIDE SEQUENCE [LARGE SCALE GENOMIC DNA]</scope>
    <source>
        <strain evidence="2 3">DSM 24738</strain>
    </source>
</reference>
<gene>
    <name evidence="2" type="ORF">J2Z37_005010</name>
</gene>
<evidence type="ECO:0000313" key="3">
    <source>
        <dbReference type="Proteomes" id="UP001519343"/>
    </source>
</evidence>
<organism evidence="2 3">
    <name type="scientific">Ammoniphilus resinae</name>
    <dbReference type="NCBI Taxonomy" id="861532"/>
    <lineage>
        <taxon>Bacteria</taxon>
        <taxon>Bacillati</taxon>
        <taxon>Bacillota</taxon>
        <taxon>Bacilli</taxon>
        <taxon>Bacillales</taxon>
        <taxon>Paenibacillaceae</taxon>
        <taxon>Aneurinibacillus group</taxon>
        <taxon>Ammoniphilus</taxon>
    </lineage>
</organism>
<feature type="domain" description="Integrase catalytic" evidence="1">
    <location>
        <begin position="1"/>
        <end position="79"/>
    </location>
</feature>
<accession>A0ABS4GYM9</accession>
<name>A0ABS4GYM9_9BACL</name>
<dbReference type="Proteomes" id="UP001519343">
    <property type="component" value="Unassembled WGS sequence"/>
</dbReference>
<dbReference type="EMBL" id="JAGGKT010000034">
    <property type="protein sequence ID" value="MBP1934990.1"/>
    <property type="molecule type" value="Genomic_DNA"/>
</dbReference>